<name>A0A9X2T3I7_9HYPH</name>
<dbReference type="Proteomes" id="UP001151088">
    <property type="component" value="Unassembled WGS sequence"/>
</dbReference>
<dbReference type="EMBL" id="JANTHZ010000012">
    <property type="protein sequence ID" value="MCS0497390.1"/>
    <property type="molecule type" value="Genomic_DNA"/>
</dbReference>
<evidence type="ECO:0000313" key="2">
    <source>
        <dbReference type="EMBL" id="MCS0497390.1"/>
    </source>
</evidence>
<evidence type="ECO:0000259" key="1">
    <source>
        <dbReference type="Pfam" id="PF14534"/>
    </source>
</evidence>
<reference evidence="2" key="1">
    <citation type="submission" date="2022-08" db="EMBL/GenBank/DDBJ databases">
        <authorList>
            <person name="Li F."/>
        </authorList>
    </citation>
    <scope>NUCLEOTIDE SEQUENCE</scope>
    <source>
        <strain evidence="2">MQZ15Z-1</strain>
    </source>
</reference>
<comment type="caution">
    <text evidence="2">The sequence shown here is derived from an EMBL/GenBank/DDBJ whole genome shotgun (WGS) entry which is preliminary data.</text>
</comment>
<accession>A0A9X2T3I7</accession>
<protein>
    <submittedName>
        <fullName evidence="2">Nuclear transport factor 2 family protein</fullName>
    </submittedName>
</protein>
<dbReference type="AlphaFoldDB" id="A0A9X2T3I7"/>
<feature type="domain" description="DUF4440" evidence="1">
    <location>
        <begin position="17"/>
        <end position="124"/>
    </location>
</feature>
<gene>
    <name evidence="2" type="ORF">NVS89_20070</name>
</gene>
<dbReference type="InterPro" id="IPR032710">
    <property type="entry name" value="NTF2-like_dom_sf"/>
</dbReference>
<sequence>MSASEAGPPSEDILAEIEAAEQRLRHAALHGNVAALDRILADDLIYVDQNGQFLSKQDDIDLHRTGALKLTRLVFSDIRLRAISEDAGLAVVRVDVRGHAAGVAFSATMRYSRVWRRIAGDWRVVSTQSTFIA</sequence>
<evidence type="ECO:0000313" key="3">
    <source>
        <dbReference type="Proteomes" id="UP001151088"/>
    </source>
</evidence>
<organism evidence="2 3">
    <name type="scientific">Ancylobacter mangrovi</name>
    <dbReference type="NCBI Taxonomy" id="2972472"/>
    <lineage>
        <taxon>Bacteria</taxon>
        <taxon>Pseudomonadati</taxon>
        <taxon>Pseudomonadota</taxon>
        <taxon>Alphaproteobacteria</taxon>
        <taxon>Hyphomicrobiales</taxon>
        <taxon>Xanthobacteraceae</taxon>
        <taxon>Ancylobacter</taxon>
    </lineage>
</organism>
<dbReference type="Gene3D" id="3.10.450.50">
    <property type="match status" value="1"/>
</dbReference>
<dbReference type="RefSeq" id="WP_258734542.1">
    <property type="nucleotide sequence ID" value="NZ_JANTHZ010000012.1"/>
</dbReference>
<dbReference type="Pfam" id="PF14534">
    <property type="entry name" value="DUF4440"/>
    <property type="match status" value="1"/>
</dbReference>
<dbReference type="InterPro" id="IPR027843">
    <property type="entry name" value="DUF4440"/>
</dbReference>
<proteinExistence type="predicted"/>
<keyword evidence="3" id="KW-1185">Reference proteome</keyword>
<dbReference type="SUPFAM" id="SSF54427">
    <property type="entry name" value="NTF2-like"/>
    <property type="match status" value="1"/>
</dbReference>